<evidence type="ECO:0000256" key="5">
    <source>
        <dbReference type="ARBA" id="ARBA00022989"/>
    </source>
</evidence>
<dbReference type="OrthoDB" id="145108at2"/>
<feature type="transmembrane region" description="Helical" evidence="7">
    <location>
        <begin position="419"/>
        <end position="441"/>
    </location>
</feature>
<evidence type="ECO:0000256" key="7">
    <source>
        <dbReference type="SAM" id="Phobius"/>
    </source>
</evidence>
<evidence type="ECO:0000256" key="1">
    <source>
        <dbReference type="ARBA" id="ARBA00004651"/>
    </source>
</evidence>
<feature type="transmembrane region" description="Helical" evidence="7">
    <location>
        <begin position="215"/>
        <end position="238"/>
    </location>
</feature>
<keyword evidence="10" id="KW-1185">Reference proteome</keyword>
<evidence type="ECO:0000313" key="10">
    <source>
        <dbReference type="Proteomes" id="UP000290365"/>
    </source>
</evidence>
<dbReference type="Proteomes" id="UP000290365">
    <property type="component" value="Chromosome"/>
</dbReference>
<dbReference type="EMBL" id="CP035758">
    <property type="protein sequence ID" value="QBD77717.1"/>
    <property type="molecule type" value="Genomic_DNA"/>
</dbReference>
<evidence type="ECO:0000313" key="9">
    <source>
        <dbReference type="EMBL" id="QBD77717.1"/>
    </source>
</evidence>
<sequence length="477" mass="50476">MGISQPLMTDTETTQKKFVTQQLAERPENTSMQQSSLSSVEVGRGSIVANIVSTLLLRIASRTSFVILGFYLGEHFASATIVAVVLEAFYISELVLAPAMGSLSDRLGRKPFLLTAPVLGIGAAVFFLICALLFPQPQADKFDVKLVVLLLLVLLGRLLEGAATGVNTPASLGYITDTTTGSAKLRTQVMTAFEVVTVGGLALAIPFGGQVSNFLGTWGFLVVVALHVLNLGLIVGFIKESTHHEARADHGSLVESLRMLGNKRIFTFLPAWLSVNALVGAWITLITIVLAYPNPAADMRFPGQLLYGGFSKGSATMLLGGFGLLFLLGMGLWMLVLPRMRRTTTMLIGLGGLSISIIVLTLINGLAENPQSIAPQAMTELIVLLVPLVLGIVLLSGFTPAALTQMASIAETQKGKRGAVMGLYSVVLGIGQLLGASLGGMSVDAGGFYGLMIFSVVLGLLALASVLYMRAHRDDLI</sequence>
<keyword evidence="5 7" id="KW-1133">Transmembrane helix</keyword>
<dbReference type="Gene3D" id="1.20.1250.20">
    <property type="entry name" value="MFS general substrate transporter like domains"/>
    <property type="match status" value="1"/>
</dbReference>
<evidence type="ECO:0000256" key="2">
    <source>
        <dbReference type="ARBA" id="ARBA00022448"/>
    </source>
</evidence>
<dbReference type="GO" id="GO:0022857">
    <property type="term" value="F:transmembrane transporter activity"/>
    <property type="evidence" value="ECO:0007669"/>
    <property type="project" value="InterPro"/>
</dbReference>
<evidence type="ECO:0000256" key="6">
    <source>
        <dbReference type="ARBA" id="ARBA00023136"/>
    </source>
</evidence>
<dbReference type="GO" id="GO:0005886">
    <property type="term" value="C:plasma membrane"/>
    <property type="evidence" value="ECO:0007669"/>
    <property type="project" value="UniProtKB-SubCell"/>
</dbReference>
<feature type="transmembrane region" description="Helical" evidence="7">
    <location>
        <begin position="112"/>
        <end position="134"/>
    </location>
</feature>
<feature type="transmembrane region" description="Helical" evidence="7">
    <location>
        <begin position="265"/>
        <end position="293"/>
    </location>
</feature>
<evidence type="ECO:0000256" key="4">
    <source>
        <dbReference type="ARBA" id="ARBA00022692"/>
    </source>
</evidence>
<comment type="subcellular location">
    <subcellularLocation>
        <location evidence="1">Cell membrane</location>
        <topology evidence="1">Multi-pass membrane protein</topology>
    </subcellularLocation>
</comment>
<gene>
    <name evidence="9" type="ORF">EPA93_17650</name>
</gene>
<name>A0A4P6JQK9_KTERU</name>
<feature type="transmembrane region" description="Helical" evidence="7">
    <location>
        <begin position="146"/>
        <end position="168"/>
    </location>
</feature>
<reference evidence="9 10" key="1">
    <citation type="submission" date="2019-01" db="EMBL/GenBank/DDBJ databases">
        <title>Ktedonosporobacter rubrisoli SCAWS-G2.</title>
        <authorList>
            <person name="Huang Y."/>
            <person name="Yan B."/>
        </authorList>
    </citation>
    <scope>NUCLEOTIDE SEQUENCE [LARGE SCALE GENOMIC DNA]</scope>
    <source>
        <strain evidence="9 10">SCAWS-G2</strain>
    </source>
</reference>
<proteinExistence type="predicted"/>
<keyword evidence="2" id="KW-0813">Transport</keyword>
<feature type="transmembrane region" description="Helical" evidence="7">
    <location>
        <begin position="347"/>
        <end position="367"/>
    </location>
</feature>
<dbReference type="InterPro" id="IPR050171">
    <property type="entry name" value="MFS_Transporters"/>
</dbReference>
<feature type="transmembrane region" description="Helical" evidence="7">
    <location>
        <begin position="373"/>
        <end position="398"/>
    </location>
</feature>
<dbReference type="InterPro" id="IPR011701">
    <property type="entry name" value="MFS"/>
</dbReference>
<feature type="transmembrane region" description="Helical" evidence="7">
    <location>
        <begin position="313"/>
        <end position="335"/>
    </location>
</feature>
<dbReference type="SUPFAM" id="SSF103473">
    <property type="entry name" value="MFS general substrate transporter"/>
    <property type="match status" value="1"/>
</dbReference>
<dbReference type="Pfam" id="PF07690">
    <property type="entry name" value="MFS_1"/>
    <property type="match status" value="2"/>
</dbReference>
<dbReference type="PANTHER" id="PTHR23517">
    <property type="entry name" value="RESISTANCE PROTEIN MDTM, PUTATIVE-RELATED-RELATED"/>
    <property type="match status" value="1"/>
</dbReference>
<keyword evidence="4 7" id="KW-0812">Transmembrane</keyword>
<protein>
    <submittedName>
        <fullName evidence="9">MFS transporter</fullName>
    </submittedName>
</protein>
<keyword evidence="6 7" id="KW-0472">Membrane</keyword>
<evidence type="ECO:0000256" key="3">
    <source>
        <dbReference type="ARBA" id="ARBA00022475"/>
    </source>
</evidence>
<dbReference type="KEGG" id="kbs:EPA93_17650"/>
<organism evidence="9 10">
    <name type="scientific">Ktedonosporobacter rubrisoli</name>
    <dbReference type="NCBI Taxonomy" id="2509675"/>
    <lineage>
        <taxon>Bacteria</taxon>
        <taxon>Bacillati</taxon>
        <taxon>Chloroflexota</taxon>
        <taxon>Ktedonobacteria</taxon>
        <taxon>Ktedonobacterales</taxon>
        <taxon>Ktedonosporobacteraceae</taxon>
        <taxon>Ktedonosporobacter</taxon>
    </lineage>
</organism>
<accession>A0A4P6JQK9</accession>
<evidence type="ECO:0000259" key="8">
    <source>
        <dbReference type="PROSITE" id="PS50850"/>
    </source>
</evidence>
<dbReference type="InterPro" id="IPR036259">
    <property type="entry name" value="MFS_trans_sf"/>
</dbReference>
<dbReference type="PROSITE" id="PS50850">
    <property type="entry name" value="MFS"/>
    <property type="match status" value="1"/>
</dbReference>
<keyword evidence="3" id="KW-1003">Cell membrane</keyword>
<feature type="domain" description="Major facilitator superfamily (MFS) profile" evidence="8">
    <location>
        <begin position="46"/>
        <end position="473"/>
    </location>
</feature>
<dbReference type="AlphaFoldDB" id="A0A4P6JQK9"/>
<dbReference type="InterPro" id="IPR020846">
    <property type="entry name" value="MFS_dom"/>
</dbReference>
<feature type="transmembrane region" description="Helical" evidence="7">
    <location>
        <begin position="447"/>
        <end position="469"/>
    </location>
</feature>